<dbReference type="SMART" id="SM00487">
    <property type="entry name" value="DEXDc"/>
    <property type="match status" value="1"/>
</dbReference>
<evidence type="ECO:0000256" key="12">
    <source>
        <dbReference type="HAMAP-Rule" id="MF_00983"/>
    </source>
</evidence>
<reference evidence="16 17" key="1">
    <citation type="submission" date="2020-10" db="EMBL/GenBank/DDBJ databases">
        <title>Wide distribution of Phycisphaera-like planctomycetes from WD2101 soil group in peatlands and genome analysis of the first cultivated representative.</title>
        <authorList>
            <person name="Dedysh S.N."/>
            <person name="Beletsky A.V."/>
            <person name="Ivanova A."/>
            <person name="Kulichevskaya I.S."/>
            <person name="Suzina N.E."/>
            <person name="Philippov D.A."/>
            <person name="Rakitin A.L."/>
            <person name="Mardanov A.V."/>
            <person name="Ravin N.V."/>
        </authorList>
    </citation>
    <scope>NUCLEOTIDE SEQUENCE [LARGE SCALE GENOMIC DNA]</scope>
    <source>
        <strain evidence="16 17">M1803</strain>
    </source>
</reference>
<dbReference type="GO" id="GO:0006269">
    <property type="term" value="P:DNA replication, synthesis of primer"/>
    <property type="evidence" value="ECO:0007669"/>
    <property type="project" value="UniProtKB-KW"/>
</dbReference>
<evidence type="ECO:0000256" key="9">
    <source>
        <dbReference type="ARBA" id="ARBA00023125"/>
    </source>
</evidence>
<evidence type="ECO:0000259" key="15">
    <source>
        <dbReference type="PROSITE" id="PS51194"/>
    </source>
</evidence>
<dbReference type="GO" id="GO:0043138">
    <property type="term" value="F:3'-5' DNA helicase activity"/>
    <property type="evidence" value="ECO:0007669"/>
    <property type="project" value="UniProtKB-EC"/>
</dbReference>
<keyword evidence="6 12" id="KW-0347">Helicase</keyword>
<feature type="binding site" evidence="12">
    <location>
        <position position="562"/>
    </location>
    <ligand>
        <name>Zn(2+)</name>
        <dbReference type="ChEBI" id="CHEBI:29105"/>
        <label>1</label>
    </ligand>
</feature>
<dbReference type="Gene3D" id="3.40.50.300">
    <property type="entry name" value="P-loop containing nucleotide triphosphate hydrolases"/>
    <property type="match status" value="2"/>
</dbReference>
<gene>
    <name evidence="12 16" type="primary">priA</name>
    <name evidence="16" type="ORF">IPV69_05335</name>
</gene>
<keyword evidence="9 12" id="KW-0238">DNA-binding</keyword>
<dbReference type="RefSeq" id="WP_206293885.1">
    <property type="nucleotide sequence ID" value="NZ_CP063458.1"/>
</dbReference>
<feature type="domain" description="Helicase C-terminal" evidence="15">
    <location>
        <begin position="609"/>
        <end position="760"/>
    </location>
</feature>
<dbReference type="Proteomes" id="UP000593765">
    <property type="component" value="Chromosome"/>
</dbReference>
<feature type="domain" description="Helicase ATP-binding" evidence="14">
    <location>
        <begin position="267"/>
        <end position="432"/>
    </location>
</feature>
<feature type="binding site" evidence="12">
    <location>
        <position position="617"/>
    </location>
    <ligand>
        <name>Zn(2+)</name>
        <dbReference type="ChEBI" id="CHEBI:29105"/>
        <label>1</label>
    </ligand>
</feature>
<dbReference type="CDD" id="cd18804">
    <property type="entry name" value="SF2_C_priA"/>
    <property type="match status" value="1"/>
</dbReference>
<dbReference type="HAMAP" id="MF_00983">
    <property type="entry name" value="PriA"/>
    <property type="match status" value="1"/>
</dbReference>
<keyword evidence="1 12" id="KW-0639">Primosome</keyword>
<comment type="catalytic activity">
    <reaction evidence="12">
        <text>Couples ATP hydrolysis with the unwinding of duplex DNA by translocating in the 3'-5' direction.</text>
        <dbReference type="EC" id="5.6.2.4"/>
    </reaction>
</comment>
<feature type="binding site" evidence="12">
    <location>
        <position position="601"/>
    </location>
    <ligand>
        <name>Zn(2+)</name>
        <dbReference type="ChEBI" id="CHEBI:29105"/>
        <label>2</label>
    </ligand>
</feature>
<dbReference type="EC" id="5.6.2.4" evidence="12"/>
<dbReference type="InterPro" id="IPR011545">
    <property type="entry name" value="DEAD/DEAH_box_helicase_dom"/>
</dbReference>
<evidence type="ECO:0000313" key="17">
    <source>
        <dbReference type="Proteomes" id="UP000593765"/>
    </source>
</evidence>
<dbReference type="InterPro" id="IPR014001">
    <property type="entry name" value="Helicase_ATP-bd"/>
</dbReference>
<dbReference type="PANTHER" id="PTHR30580">
    <property type="entry name" value="PRIMOSOMAL PROTEIN N"/>
    <property type="match status" value="1"/>
</dbReference>
<protein>
    <recommendedName>
        <fullName evidence="12">Replication restart protein PriA</fullName>
    </recommendedName>
    <alternativeName>
        <fullName evidence="12">ATP-dependent DNA helicase PriA</fullName>
        <ecNumber evidence="12">5.6.2.4</ecNumber>
    </alternativeName>
    <alternativeName>
        <fullName evidence="12">DNA 3'-5' helicase PriA</fullName>
    </alternativeName>
</protein>
<name>A0A7M2X010_9BACT</name>
<dbReference type="FunFam" id="3.40.50.300:FF:000489">
    <property type="entry name" value="Primosome assembly protein PriA"/>
    <property type="match status" value="1"/>
</dbReference>
<organism evidence="16 17">
    <name type="scientific">Humisphaera borealis</name>
    <dbReference type="NCBI Taxonomy" id="2807512"/>
    <lineage>
        <taxon>Bacteria</taxon>
        <taxon>Pseudomonadati</taxon>
        <taxon>Planctomycetota</taxon>
        <taxon>Phycisphaerae</taxon>
        <taxon>Tepidisphaerales</taxon>
        <taxon>Tepidisphaeraceae</taxon>
        <taxon>Humisphaera</taxon>
    </lineage>
</organism>
<dbReference type="SUPFAM" id="SSF52540">
    <property type="entry name" value="P-loop containing nucleoside triphosphate hydrolases"/>
    <property type="match status" value="1"/>
</dbReference>
<feature type="region of interest" description="Disordered" evidence="13">
    <location>
        <begin position="426"/>
        <end position="481"/>
    </location>
</feature>
<keyword evidence="17" id="KW-1185">Reference proteome</keyword>
<dbReference type="InterPro" id="IPR041222">
    <property type="entry name" value="PriA_3primeBD"/>
</dbReference>
<evidence type="ECO:0000313" key="16">
    <source>
        <dbReference type="EMBL" id="QOV90782.1"/>
    </source>
</evidence>
<evidence type="ECO:0000256" key="6">
    <source>
        <dbReference type="ARBA" id="ARBA00022806"/>
    </source>
</evidence>
<dbReference type="GO" id="GO:0016787">
    <property type="term" value="F:hydrolase activity"/>
    <property type="evidence" value="ECO:0007669"/>
    <property type="project" value="UniProtKB-KW"/>
</dbReference>
<comment type="catalytic activity">
    <reaction evidence="11 12">
        <text>ATP + H2O = ADP + phosphate + H(+)</text>
        <dbReference type="Rhea" id="RHEA:13065"/>
        <dbReference type="ChEBI" id="CHEBI:15377"/>
        <dbReference type="ChEBI" id="CHEBI:15378"/>
        <dbReference type="ChEBI" id="CHEBI:30616"/>
        <dbReference type="ChEBI" id="CHEBI:43474"/>
        <dbReference type="ChEBI" id="CHEBI:456216"/>
        <dbReference type="EC" id="5.6.2.4"/>
    </reaction>
</comment>
<dbReference type="InterPro" id="IPR042115">
    <property type="entry name" value="PriA_3primeBD_sf"/>
</dbReference>
<keyword evidence="3 12" id="KW-0479">Metal-binding</keyword>
<dbReference type="Pfam" id="PF18074">
    <property type="entry name" value="PriA_C"/>
    <property type="match status" value="1"/>
</dbReference>
<evidence type="ECO:0000256" key="11">
    <source>
        <dbReference type="ARBA" id="ARBA00048988"/>
    </source>
</evidence>
<evidence type="ECO:0000256" key="8">
    <source>
        <dbReference type="ARBA" id="ARBA00022840"/>
    </source>
</evidence>
<dbReference type="GO" id="GO:0006302">
    <property type="term" value="P:double-strand break repair"/>
    <property type="evidence" value="ECO:0007669"/>
    <property type="project" value="InterPro"/>
</dbReference>
<dbReference type="Gene3D" id="3.40.1440.60">
    <property type="entry name" value="PriA, 3(prime) DNA-binding domain"/>
    <property type="match status" value="1"/>
</dbReference>
<feature type="binding site" evidence="12">
    <location>
        <position position="571"/>
    </location>
    <ligand>
        <name>Zn(2+)</name>
        <dbReference type="ChEBI" id="CHEBI:29105"/>
        <label>2</label>
    </ligand>
</feature>
<feature type="binding site" evidence="12">
    <location>
        <position position="559"/>
    </location>
    <ligand>
        <name>Zn(2+)</name>
        <dbReference type="ChEBI" id="CHEBI:29105"/>
        <label>1</label>
    </ligand>
</feature>
<feature type="binding site" evidence="12">
    <location>
        <position position="614"/>
    </location>
    <ligand>
        <name>Zn(2+)</name>
        <dbReference type="ChEBI" id="CHEBI:29105"/>
        <label>1</label>
    </ligand>
</feature>
<accession>A0A7M2X010</accession>
<dbReference type="PANTHER" id="PTHR30580:SF0">
    <property type="entry name" value="PRIMOSOMAL PROTEIN N"/>
    <property type="match status" value="1"/>
</dbReference>
<evidence type="ECO:0000256" key="3">
    <source>
        <dbReference type="ARBA" id="ARBA00022723"/>
    </source>
</evidence>
<evidence type="ECO:0000256" key="1">
    <source>
        <dbReference type="ARBA" id="ARBA00022515"/>
    </source>
</evidence>
<dbReference type="GO" id="GO:0005524">
    <property type="term" value="F:ATP binding"/>
    <property type="evidence" value="ECO:0007669"/>
    <property type="project" value="UniProtKB-UniRule"/>
</dbReference>
<dbReference type="GO" id="GO:0006270">
    <property type="term" value="P:DNA replication initiation"/>
    <property type="evidence" value="ECO:0007669"/>
    <property type="project" value="TreeGrafter"/>
</dbReference>
<evidence type="ECO:0000256" key="2">
    <source>
        <dbReference type="ARBA" id="ARBA00022705"/>
    </source>
</evidence>
<keyword evidence="2 12" id="KW-0235">DNA replication</keyword>
<dbReference type="CDD" id="cd17929">
    <property type="entry name" value="DEXHc_priA"/>
    <property type="match status" value="1"/>
</dbReference>
<keyword evidence="8 12" id="KW-0067">ATP-binding</keyword>
<comment type="similarity">
    <text evidence="12">Belongs to the helicase family. PriA subfamily.</text>
</comment>
<dbReference type="PROSITE" id="PS51192">
    <property type="entry name" value="HELICASE_ATP_BIND_1"/>
    <property type="match status" value="1"/>
</dbReference>
<dbReference type="InterPro" id="IPR001650">
    <property type="entry name" value="Helicase_C-like"/>
</dbReference>
<evidence type="ECO:0000259" key="14">
    <source>
        <dbReference type="PROSITE" id="PS51192"/>
    </source>
</evidence>
<dbReference type="InterPro" id="IPR041236">
    <property type="entry name" value="PriA_C"/>
</dbReference>
<dbReference type="GO" id="GO:1990077">
    <property type="term" value="C:primosome complex"/>
    <property type="evidence" value="ECO:0007669"/>
    <property type="project" value="UniProtKB-UniRule"/>
</dbReference>
<dbReference type="PROSITE" id="PS51194">
    <property type="entry name" value="HELICASE_CTER"/>
    <property type="match status" value="1"/>
</dbReference>
<evidence type="ECO:0000256" key="4">
    <source>
        <dbReference type="ARBA" id="ARBA00022741"/>
    </source>
</evidence>
<dbReference type="GO" id="GO:0006310">
    <property type="term" value="P:DNA recombination"/>
    <property type="evidence" value="ECO:0007669"/>
    <property type="project" value="InterPro"/>
</dbReference>
<keyword evidence="5 12" id="KW-0378">Hydrolase</keyword>
<keyword evidence="4 12" id="KW-0547">Nucleotide-binding</keyword>
<comment type="cofactor">
    <cofactor evidence="12">
        <name>Zn(2+)</name>
        <dbReference type="ChEBI" id="CHEBI:29105"/>
    </cofactor>
    <text evidence="12">Binds 2 zinc ions per subunit.</text>
</comment>
<dbReference type="SMART" id="SM00490">
    <property type="entry name" value="HELICc"/>
    <property type="match status" value="1"/>
</dbReference>
<feature type="compositionally biased region" description="Basic and acidic residues" evidence="13">
    <location>
        <begin position="426"/>
        <end position="460"/>
    </location>
</feature>
<dbReference type="KEGG" id="hbs:IPV69_05335"/>
<dbReference type="InterPro" id="IPR027417">
    <property type="entry name" value="P-loop_NTPase"/>
</dbReference>
<keyword evidence="10 12" id="KW-0413">Isomerase</keyword>
<dbReference type="Pfam" id="PF00271">
    <property type="entry name" value="Helicase_C"/>
    <property type="match status" value="1"/>
</dbReference>
<keyword evidence="7 12" id="KW-0862">Zinc</keyword>
<sequence>MDGSTSDTPNLFGVFDQPAQLPARALPTAAEGPFAAVAIEKSVDRALDYAIPKTLVGSVVVGQRVRVPLGRGNKPNFGYVTAIKPTTDYRDPSKIKPLLGIDDKRVLIPPTLMELACWMSRYYIAPLGLVLECIIPSAVKKRTGVGYITFVQLAKPREEVQAFLEKAKAPKRRAVLARLLQLEPGHSVELLRLAKEAGVKPNTVRKLAGLGWISLKAEVDLPGMTADTLVVPATEVSIALNEDQQKVFDDILPRLSPPAGVDGSTQPSPSAGFSVNLLMGVTGSGKTEVYLQCIERVLAQGRQAIVLVPEIALTPQTARRFVARFGKVAILHSGLSAGTRHKYWQQIATGQAQVIVGARSAIFAPVPNLGMIVVDEEHESSYKQDQLPRYHGRDVAVKRAQLEKVPILLGSATPSLEMYERVRREATAGNAENHHGGTEARRATRNSADHSQRHDLKQIDQSRVAAGAKSSSVELPSVPPCLRGDSSSSNYHLLSLPRRVRGLSLPHVEVIDMKQEMRMRRGVNLFSQRLEYMLTNTVAQGHQAILLLNRRGYSNYVHCPSCQHVVTCKYCDKTMTYHRSTGEHTLSAKIMASAHAGQLHCHYCLAVNTLPTQCPECGKLLSLFGLGTQRVEEEMQRKFPDIKFARVDSDTMRSAKDYEELLGKFGRKEIQVMLGTQMIAKGLDYPNVTLVGVISGDTALALPDFRAAERTFQLITQVAGRAGRGDLPGRVILQTFLPDDPTIQAAIKQDYVGFAERELISRKEVGLPPFARMARIVLRDEEADKVQQTAEELAGELAIAAAGTNVQIKGPMPCAVGRIAGYFRHQIVLQSPAATPLQRVLASVRARGLLNKSERIAVDVNPVSLL</sequence>
<feature type="binding site" evidence="12">
    <location>
        <position position="568"/>
    </location>
    <ligand>
        <name>Zn(2+)</name>
        <dbReference type="ChEBI" id="CHEBI:29105"/>
        <label>2</label>
    </ligand>
</feature>
<evidence type="ECO:0000256" key="13">
    <source>
        <dbReference type="SAM" id="MobiDB-lite"/>
    </source>
</evidence>
<dbReference type="EMBL" id="CP063458">
    <property type="protein sequence ID" value="QOV90782.1"/>
    <property type="molecule type" value="Genomic_DNA"/>
</dbReference>
<dbReference type="AlphaFoldDB" id="A0A7M2X010"/>
<evidence type="ECO:0000256" key="7">
    <source>
        <dbReference type="ARBA" id="ARBA00022833"/>
    </source>
</evidence>
<comment type="subunit">
    <text evidence="12">Component of the replication restart primosome.</text>
</comment>
<proteinExistence type="inferred from homology"/>
<dbReference type="GO" id="GO:0008270">
    <property type="term" value="F:zinc ion binding"/>
    <property type="evidence" value="ECO:0007669"/>
    <property type="project" value="UniProtKB-UniRule"/>
</dbReference>
<evidence type="ECO:0000256" key="10">
    <source>
        <dbReference type="ARBA" id="ARBA00023235"/>
    </source>
</evidence>
<dbReference type="Pfam" id="PF17764">
    <property type="entry name" value="PriA_3primeBD"/>
    <property type="match status" value="1"/>
</dbReference>
<dbReference type="NCBIfam" id="TIGR00595">
    <property type="entry name" value="priA"/>
    <property type="match status" value="1"/>
</dbReference>
<comment type="function">
    <text evidence="12">Initiates the restart of stalled replication forks, which reloads the replicative helicase on sites other than the origin of replication. Recognizes and binds to abandoned replication forks and remodels them to uncover a helicase loading site. Promotes assembly of the primosome at these replication forks.</text>
</comment>
<evidence type="ECO:0000256" key="5">
    <source>
        <dbReference type="ARBA" id="ARBA00022801"/>
    </source>
</evidence>
<dbReference type="GO" id="GO:0003677">
    <property type="term" value="F:DNA binding"/>
    <property type="evidence" value="ECO:0007669"/>
    <property type="project" value="UniProtKB-UniRule"/>
</dbReference>
<feature type="binding site" evidence="12">
    <location>
        <position position="604"/>
    </location>
    <ligand>
        <name>Zn(2+)</name>
        <dbReference type="ChEBI" id="CHEBI:29105"/>
        <label>2</label>
    </ligand>
</feature>
<dbReference type="InterPro" id="IPR005259">
    <property type="entry name" value="PriA"/>
</dbReference>
<dbReference type="Pfam" id="PF00270">
    <property type="entry name" value="DEAD"/>
    <property type="match status" value="1"/>
</dbReference>